<dbReference type="SUPFAM" id="SSF82693">
    <property type="entry name" value="Multidrug efflux transporter AcrB pore domain, PN1, PN2, PC1 and PC2 subdomains"/>
    <property type="match status" value="1"/>
</dbReference>
<reference evidence="2 3" key="1">
    <citation type="submission" date="2017-01" db="EMBL/GenBank/DDBJ databases">
        <title>Genome sequencing of Arcobacter sp. LPB0137.</title>
        <authorList>
            <person name="Lee G.-W."/>
            <person name="Yi H."/>
        </authorList>
    </citation>
    <scope>NUCLEOTIDE SEQUENCE [LARGE SCALE GENOMIC DNA]</scope>
    <source>
        <strain evidence="2 3">LPB0137</strain>
    </source>
</reference>
<dbReference type="KEGG" id="alp:LPB137_08795"/>
<dbReference type="EMBL" id="CP019070">
    <property type="protein sequence ID" value="APW65946.1"/>
    <property type="molecule type" value="Genomic_DNA"/>
</dbReference>
<evidence type="ECO:0000313" key="2">
    <source>
        <dbReference type="EMBL" id="APW65946.1"/>
    </source>
</evidence>
<proteinExistence type="predicted"/>
<feature type="transmembrane region" description="Helical" evidence="1">
    <location>
        <begin position="418"/>
        <end position="439"/>
    </location>
</feature>
<dbReference type="RefSeq" id="WP_076087148.1">
    <property type="nucleotide sequence ID" value="NZ_CP019070.1"/>
</dbReference>
<dbReference type="OrthoDB" id="8430015at2"/>
<feature type="transmembrane region" description="Helical" evidence="1">
    <location>
        <begin position="367"/>
        <end position="386"/>
    </location>
</feature>
<dbReference type="SUPFAM" id="SSF82866">
    <property type="entry name" value="Multidrug efflux transporter AcrB transmembrane domain"/>
    <property type="match status" value="1"/>
</dbReference>
<keyword evidence="1" id="KW-0472">Membrane</keyword>
<dbReference type="SUPFAM" id="SSF82714">
    <property type="entry name" value="Multidrug efflux transporter AcrB TolC docking domain, DN and DC subdomains"/>
    <property type="match status" value="1"/>
</dbReference>
<dbReference type="GO" id="GO:0005886">
    <property type="term" value="C:plasma membrane"/>
    <property type="evidence" value="ECO:0007669"/>
    <property type="project" value="TreeGrafter"/>
</dbReference>
<feature type="transmembrane region" description="Helical" evidence="1">
    <location>
        <begin position="20"/>
        <end position="48"/>
    </location>
</feature>
<dbReference type="PANTHER" id="PTHR32063:SF16">
    <property type="entry name" value="CATION EFFLUX SYSTEM (ACRB_ACRD_ACRF FAMILY)"/>
    <property type="match status" value="1"/>
</dbReference>
<evidence type="ECO:0000313" key="3">
    <source>
        <dbReference type="Proteomes" id="UP000186074"/>
    </source>
</evidence>
<accession>A0A1P8KN55</accession>
<keyword evidence="3" id="KW-1185">Reference proteome</keyword>
<feature type="transmembrane region" description="Helical" evidence="1">
    <location>
        <begin position="393"/>
        <end position="412"/>
    </location>
</feature>
<dbReference type="AlphaFoldDB" id="A0A1P8KN55"/>
<feature type="transmembrane region" description="Helical" evidence="1">
    <location>
        <begin position="471"/>
        <end position="493"/>
    </location>
</feature>
<keyword evidence="1" id="KW-1133">Transmembrane helix</keyword>
<dbReference type="Gene3D" id="3.30.70.1430">
    <property type="entry name" value="Multidrug efflux transporter AcrB pore domain"/>
    <property type="match status" value="1"/>
</dbReference>
<dbReference type="Gene3D" id="1.20.1640.10">
    <property type="entry name" value="Multidrug efflux transporter AcrB transmembrane domain"/>
    <property type="match status" value="1"/>
</dbReference>
<organism evidence="2 3">
    <name type="scientific">Poseidonibacter parvus</name>
    <dbReference type="NCBI Taxonomy" id="1850254"/>
    <lineage>
        <taxon>Bacteria</taxon>
        <taxon>Pseudomonadati</taxon>
        <taxon>Campylobacterota</taxon>
        <taxon>Epsilonproteobacteria</taxon>
        <taxon>Campylobacterales</taxon>
        <taxon>Arcobacteraceae</taxon>
        <taxon>Poseidonibacter</taxon>
    </lineage>
</organism>
<protein>
    <submittedName>
        <fullName evidence="2">Multidrug transporter AcrB</fullName>
    </submittedName>
</protein>
<dbReference type="GO" id="GO:0042910">
    <property type="term" value="F:xenobiotic transmembrane transporter activity"/>
    <property type="evidence" value="ECO:0007669"/>
    <property type="project" value="TreeGrafter"/>
</dbReference>
<dbReference type="Pfam" id="PF00873">
    <property type="entry name" value="ACR_tran"/>
    <property type="match status" value="1"/>
</dbReference>
<dbReference type="STRING" id="1850254.LPB137_08795"/>
<sequence>MSNKEFSKSIDKDLNIAGKLSLAFINHPLTFIFGMFILILGYISLVFMPREENPQIKVSGGAVIVALPGASPSEIQKVIIEPLEKKIKEIKGVENIYSFAKDSVGIVQAQYFIGQDKEESNLKLYDQVMRNMDLMPSGAMQPIVKTMDIDTDIPIATIAFYSMKEDGKDLISQTQLYKEVNKITRQINKIQNVALIDLKGEKKEQYNILIDPNKISAYNLSIAQVMKQVQALSYKTPNIKGNTKDSNIVLFGVKNAIQSEKDIENIIVSYANNVAVYLKDIAKVQRTYDIQNDKEAQIYQKNQNGVFEEINQLTMSISKLNGSNSVIINEKIFEYMSLKKDDLLEKNIAFTITRDDGYTANEAVNSLVQNLLISIVIIAILLIFTLGFKEAMIVSLAVPMILSLTLFTGFLLDETINRITLFALLVSLGMLVDAAIIVIENIHRHRKENKDIDITVLSINATNEIGNATNIATLAIIMTFIPMFFVGGMMGQFMHPLPVFVSISLVMSLFVAYSFTPYLIKKIYKAKK</sequence>
<dbReference type="PANTHER" id="PTHR32063">
    <property type="match status" value="1"/>
</dbReference>
<name>A0A1P8KN55_9BACT</name>
<evidence type="ECO:0000256" key="1">
    <source>
        <dbReference type="SAM" id="Phobius"/>
    </source>
</evidence>
<keyword evidence="1" id="KW-0812">Transmembrane</keyword>
<dbReference type="PRINTS" id="PR00702">
    <property type="entry name" value="ACRIFLAVINRP"/>
</dbReference>
<feature type="transmembrane region" description="Helical" evidence="1">
    <location>
        <begin position="499"/>
        <end position="520"/>
    </location>
</feature>
<dbReference type="Gene3D" id="3.30.70.1320">
    <property type="entry name" value="Multidrug efflux transporter AcrB pore domain like"/>
    <property type="match status" value="1"/>
</dbReference>
<gene>
    <name evidence="2" type="ORF">LPB137_08795</name>
</gene>
<dbReference type="Proteomes" id="UP000186074">
    <property type="component" value="Chromosome"/>
</dbReference>
<dbReference type="InterPro" id="IPR027463">
    <property type="entry name" value="AcrB_DN_DC_subdom"/>
</dbReference>
<dbReference type="Gene3D" id="3.30.2090.10">
    <property type="entry name" value="Multidrug efflux transporter AcrB TolC docking domain, DN and DC subdomains"/>
    <property type="match status" value="1"/>
</dbReference>
<dbReference type="InterPro" id="IPR001036">
    <property type="entry name" value="Acrflvin-R"/>
</dbReference>